<dbReference type="EC" id="4.2.1.130" evidence="1"/>
<dbReference type="Proteomes" id="UP001305647">
    <property type="component" value="Unassembled WGS sequence"/>
</dbReference>
<proteinExistence type="inferred from homology"/>
<dbReference type="AlphaFoldDB" id="A0AAN6PV55"/>
<dbReference type="PANTHER" id="PTHR48094:SF11">
    <property type="entry name" value="GLUTATHIONE-INDEPENDENT GLYOXALASE HSP31-RELATED"/>
    <property type="match status" value="1"/>
</dbReference>
<accession>A0AAN6PV55</accession>
<evidence type="ECO:0000256" key="5">
    <source>
        <dbReference type="ARBA" id="ARBA00048082"/>
    </source>
</evidence>
<evidence type="ECO:0000256" key="4">
    <source>
        <dbReference type="ARBA" id="ARBA00038493"/>
    </source>
</evidence>
<organism evidence="7 8">
    <name type="scientific">Parathielavia hyrcaniae</name>
    <dbReference type="NCBI Taxonomy" id="113614"/>
    <lineage>
        <taxon>Eukaryota</taxon>
        <taxon>Fungi</taxon>
        <taxon>Dikarya</taxon>
        <taxon>Ascomycota</taxon>
        <taxon>Pezizomycotina</taxon>
        <taxon>Sordariomycetes</taxon>
        <taxon>Sordariomycetidae</taxon>
        <taxon>Sordariales</taxon>
        <taxon>Chaetomiaceae</taxon>
        <taxon>Parathielavia</taxon>
    </lineage>
</organism>
<keyword evidence="3" id="KW-0456">Lyase</keyword>
<dbReference type="Pfam" id="PF01965">
    <property type="entry name" value="DJ-1_PfpI"/>
    <property type="match status" value="1"/>
</dbReference>
<comment type="similarity">
    <text evidence="4">Belongs to the peptidase C56 family. HSP31-like subfamily.</text>
</comment>
<sequence>MSGSPKILIVLTSHDKLGDTGKPTGWYLSELAHPYDIFKSHNFNLTLASPNGGAAPLDPSSIEAAKSANDATSASFLDNNKPAPWESTEHLTSLLGRAGEFDALFFPGGHGPMFDLAGDTTSQALVREFVEAGKVVAAVCHGPAALVGVGGLLRGRRVTGFSNEEEKAVGLDGAVPFLLEDRLREAVGPEGGYEKAGEAWGEKVVVDGKLITGQNPASAKGVGEAIVRAVRGG</sequence>
<comment type="catalytic activity">
    <reaction evidence="5">
        <text>methylglyoxal + H2O = (R)-lactate + H(+)</text>
        <dbReference type="Rhea" id="RHEA:27754"/>
        <dbReference type="ChEBI" id="CHEBI:15377"/>
        <dbReference type="ChEBI" id="CHEBI:15378"/>
        <dbReference type="ChEBI" id="CHEBI:16004"/>
        <dbReference type="ChEBI" id="CHEBI:17158"/>
        <dbReference type="EC" id="4.2.1.130"/>
    </reaction>
</comment>
<evidence type="ECO:0000256" key="1">
    <source>
        <dbReference type="ARBA" id="ARBA00013134"/>
    </source>
</evidence>
<keyword evidence="2" id="KW-0346">Stress response</keyword>
<evidence type="ECO:0000256" key="3">
    <source>
        <dbReference type="ARBA" id="ARBA00023239"/>
    </source>
</evidence>
<keyword evidence="8" id="KW-1185">Reference proteome</keyword>
<dbReference type="SUPFAM" id="SSF52317">
    <property type="entry name" value="Class I glutamine amidotransferase-like"/>
    <property type="match status" value="1"/>
</dbReference>
<dbReference type="CDD" id="cd03141">
    <property type="entry name" value="GATase1_Hsp31_like"/>
    <property type="match status" value="1"/>
</dbReference>
<comment type="caution">
    <text evidence="7">The sequence shown here is derived from an EMBL/GenBank/DDBJ whole genome shotgun (WGS) entry which is preliminary data.</text>
</comment>
<dbReference type="Gene3D" id="3.40.50.880">
    <property type="match status" value="1"/>
</dbReference>
<reference evidence="7" key="1">
    <citation type="journal article" date="2023" name="Mol. Phylogenet. Evol.">
        <title>Genome-scale phylogeny and comparative genomics of the fungal order Sordariales.</title>
        <authorList>
            <person name="Hensen N."/>
            <person name="Bonometti L."/>
            <person name="Westerberg I."/>
            <person name="Brannstrom I.O."/>
            <person name="Guillou S."/>
            <person name="Cros-Aarteil S."/>
            <person name="Calhoun S."/>
            <person name="Haridas S."/>
            <person name="Kuo A."/>
            <person name="Mondo S."/>
            <person name="Pangilinan J."/>
            <person name="Riley R."/>
            <person name="LaButti K."/>
            <person name="Andreopoulos B."/>
            <person name="Lipzen A."/>
            <person name="Chen C."/>
            <person name="Yan M."/>
            <person name="Daum C."/>
            <person name="Ng V."/>
            <person name="Clum A."/>
            <person name="Steindorff A."/>
            <person name="Ohm R.A."/>
            <person name="Martin F."/>
            <person name="Silar P."/>
            <person name="Natvig D.O."/>
            <person name="Lalanne C."/>
            <person name="Gautier V."/>
            <person name="Ament-Velasquez S.L."/>
            <person name="Kruys A."/>
            <person name="Hutchinson M.I."/>
            <person name="Powell A.J."/>
            <person name="Barry K."/>
            <person name="Miller A.N."/>
            <person name="Grigoriev I.V."/>
            <person name="Debuchy R."/>
            <person name="Gladieux P."/>
            <person name="Hiltunen Thoren M."/>
            <person name="Johannesson H."/>
        </authorList>
    </citation>
    <scope>NUCLEOTIDE SEQUENCE</scope>
    <source>
        <strain evidence="7">CBS 757.83</strain>
    </source>
</reference>
<evidence type="ECO:0000256" key="2">
    <source>
        <dbReference type="ARBA" id="ARBA00023016"/>
    </source>
</evidence>
<dbReference type="PANTHER" id="PTHR48094">
    <property type="entry name" value="PROTEIN/NUCLEIC ACID DEGLYCASE DJ-1-RELATED"/>
    <property type="match status" value="1"/>
</dbReference>
<dbReference type="EMBL" id="MU863660">
    <property type="protein sequence ID" value="KAK4098348.1"/>
    <property type="molecule type" value="Genomic_DNA"/>
</dbReference>
<dbReference type="GO" id="GO:0019172">
    <property type="term" value="F:glyoxalase III activity"/>
    <property type="evidence" value="ECO:0007669"/>
    <property type="project" value="UniProtKB-EC"/>
</dbReference>
<evidence type="ECO:0000313" key="7">
    <source>
        <dbReference type="EMBL" id="KAK4098348.1"/>
    </source>
</evidence>
<feature type="domain" description="DJ-1/PfpI" evidence="6">
    <location>
        <begin position="30"/>
        <end position="227"/>
    </location>
</feature>
<evidence type="ECO:0000259" key="6">
    <source>
        <dbReference type="Pfam" id="PF01965"/>
    </source>
</evidence>
<name>A0AAN6PV55_9PEZI</name>
<dbReference type="InterPro" id="IPR029062">
    <property type="entry name" value="Class_I_gatase-like"/>
</dbReference>
<dbReference type="InterPro" id="IPR050325">
    <property type="entry name" value="Prot/Nucl_acid_deglycase"/>
</dbReference>
<protein>
    <recommendedName>
        <fullName evidence="1">D-lactate dehydratase</fullName>
        <ecNumber evidence="1">4.2.1.130</ecNumber>
    </recommendedName>
</protein>
<reference evidence="7" key="2">
    <citation type="submission" date="2023-05" db="EMBL/GenBank/DDBJ databases">
        <authorList>
            <consortium name="Lawrence Berkeley National Laboratory"/>
            <person name="Steindorff A."/>
            <person name="Hensen N."/>
            <person name="Bonometti L."/>
            <person name="Westerberg I."/>
            <person name="Brannstrom I.O."/>
            <person name="Guillou S."/>
            <person name="Cros-Aarteil S."/>
            <person name="Calhoun S."/>
            <person name="Haridas S."/>
            <person name="Kuo A."/>
            <person name="Mondo S."/>
            <person name="Pangilinan J."/>
            <person name="Riley R."/>
            <person name="Labutti K."/>
            <person name="Andreopoulos B."/>
            <person name="Lipzen A."/>
            <person name="Chen C."/>
            <person name="Yanf M."/>
            <person name="Daum C."/>
            <person name="Ng V."/>
            <person name="Clum A."/>
            <person name="Ohm R."/>
            <person name="Martin F."/>
            <person name="Silar P."/>
            <person name="Natvig D."/>
            <person name="Lalanne C."/>
            <person name="Gautier V."/>
            <person name="Ament-Velasquez S.L."/>
            <person name="Kruys A."/>
            <person name="Hutchinson M.I."/>
            <person name="Powell A.J."/>
            <person name="Barry K."/>
            <person name="Miller A.N."/>
            <person name="Grigoriev I.V."/>
            <person name="Debuchy R."/>
            <person name="Gladieux P."/>
            <person name="Thoren M.H."/>
            <person name="Johannesson H."/>
        </authorList>
    </citation>
    <scope>NUCLEOTIDE SEQUENCE</scope>
    <source>
        <strain evidence="7">CBS 757.83</strain>
    </source>
</reference>
<dbReference type="GO" id="GO:0005737">
    <property type="term" value="C:cytoplasm"/>
    <property type="evidence" value="ECO:0007669"/>
    <property type="project" value="TreeGrafter"/>
</dbReference>
<dbReference type="InterPro" id="IPR002818">
    <property type="entry name" value="DJ-1/PfpI"/>
</dbReference>
<dbReference type="GO" id="GO:0019243">
    <property type="term" value="P:methylglyoxal catabolic process to D-lactate via S-lactoyl-glutathione"/>
    <property type="evidence" value="ECO:0007669"/>
    <property type="project" value="TreeGrafter"/>
</dbReference>
<gene>
    <name evidence="7" type="ORF">N658DRAFT_526400</name>
</gene>
<keyword evidence="7" id="KW-0315">Glutamine amidotransferase</keyword>
<evidence type="ECO:0000313" key="8">
    <source>
        <dbReference type="Proteomes" id="UP001305647"/>
    </source>
</evidence>